<protein>
    <submittedName>
        <fullName evidence="3">S-layer homology domain-containing protein</fullName>
    </submittedName>
</protein>
<feature type="chain" id="PRO_5045353417" evidence="1">
    <location>
        <begin position="29"/>
        <end position="132"/>
    </location>
</feature>
<reference evidence="3" key="1">
    <citation type="submission" date="2022-06" db="EMBL/GenBank/DDBJ databases">
        <authorList>
            <person name="Dietemann V."/>
            <person name="Ory F."/>
            <person name="Dainat B."/>
            <person name="Oberhansli S."/>
        </authorList>
    </citation>
    <scope>NUCLEOTIDE SEQUENCE</scope>
    <source>
        <strain evidence="3">Ena-SAMPLE-TAB-26-04-2022-14:26:32:270-5432</strain>
    </source>
</reference>
<name>A0ABN8UCM1_9BACL</name>
<sequence>MRRIVKKMLPRVLAVSIMLTEVTAPVSASSYRGTQGHWGQAAIDKWNGYGVVHGYAGAFRPGAPVTRAEFAVMMDSQLYRAAATEFPKHRHSNQYADERIDNDGGEQDGHIKEFSPVFFSVFCLFLQVVEVK</sequence>
<accession>A0ABN8UCM1</accession>
<evidence type="ECO:0000259" key="2">
    <source>
        <dbReference type="PROSITE" id="PS51272"/>
    </source>
</evidence>
<keyword evidence="4" id="KW-1185">Reference proteome</keyword>
<dbReference type="RefSeq" id="WP_213430465.1">
    <property type="nucleotide sequence ID" value="NZ_AP031286.1"/>
</dbReference>
<dbReference type="InterPro" id="IPR001119">
    <property type="entry name" value="SLH_dom"/>
</dbReference>
<comment type="caution">
    <text evidence="3">The sequence shown here is derived from an EMBL/GenBank/DDBJ whole genome shotgun (WGS) entry which is preliminary data.</text>
</comment>
<dbReference type="Pfam" id="PF00395">
    <property type="entry name" value="SLH"/>
    <property type="match status" value="1"/>
</dbReference>
<gene>
    <name evidence="3" type="ORF">WJ0W_005185</name>
</gene>
<evidence type="ECO:0000256" key="1">
    <source>
        <dbReference type="SAM" id="SignalP"/>
    </source>
</evidence>
<evidence type="ECO:0000313" key="3">
    <source>
        <dbReference type="EMBL" id="CAH8247930.1"/>
    </source>
</evidence>
<evidence type="ECO:0000313" key="4">
    <source>
        <dbReference type="Proteomes" id="UP001154322"/>
    </source>
</evidence>
<feature type="signal peptide" evidence="1">
    <location>
        <begin position="1"/>
        <end position="28"/>
    </location>
</feature>
<feature type="domain" description="SLH" evidence="2">
    <location>
        <begin position="26"/>
        <end position="88"/>
    </location>
</feature>
<dbReference type="PROSITE" id="PS51272">
    <property type="entry name" value="SLH"/>
    <property type="match status" value="1"/>
</dbReference>
<dbReference type="EMBL" id="CALYLO010000008">
    <property type="protein sequence ID" value="CAH8247930.1"/>
    <property type="molecule type" value="Genomic_DNA"/>
</dbReference>
<organism evidence="3 4">
    <name type="scientific">Paenibacillus melissococcoides</name>
    <dbReference type="NCBI Taxonomy" id="2912268"/>
    <lineage>
        <taxon>Bacteria</taxon>
        <taxon>Bacillati</taxon>
        <taxon>Bacillota</taxon>
        <taxon>Bacilli</taxon>
        <taxon>Bacillales</taxon>
        <taxon>Paenibacillaceae</taxon>
        <taxon>Paenibacillus</taxon>
    </lineage>
</organism>
<keyword evidence="1" id="KW-0732">Signal</keyword>
<dbReference type="Proteomes" id="UP001154322">
    <property type="component" value="Unassembled WGS sequence"/>
</dbReference>
<proteinExistence type="predicted"/>